<proteinExistence type="predicted"/>
<evidence type="ECO:0000313" key="2">
    <source>
        <dbReference type="Proteomes" id="UP000731519"/>
    </source>
</evidence>
<organism evidence="1 2">
    <name type="scientific">Streptomyces fradiae ATCC 10745 = DSM 40063</name>
    <dbReference type="NCBI Taxonomy" id="1319510"/>
    <lineage>
        <taxon>Bacteria</taxon>
        <taxon>Bacillati</taxon>
        <taxon>Actinomycetota</taxon>
        <taxon>Actinomycetes</taxon>
        <taxon>Kitasatosporales</taxon>
        <taxon>Streptomycetaceae</taxon>
        <taxon>Streptomyces</taxon>
    </lineage>
</organism>
<gene>
    <name evidence="1" type="ORF">K701_13420</name>
</gene>
<dbReference type="EMBL" id="ASYR01000015">
    <property type="protein sequence ID" value="KAF0649347.1"/>
    <property type="molecule type" value="Genomic_DNA"/>
</dbReference>
<comment type="caution">
    <text evidence="1">The sequence shown here is derived from an EMBL/GenBank/DDBJ whole genome shotgun (WGS) entry which is preliminary data.</text>
</comment>
<protein>
    <submittedName>
        <fullName evidence="1">Uncharacterized protein</fullName>
    </submittedName>
</protein>
<accession>A0ABQ6XUI5</accession>
<keyword evidence="2" id="KW-1185">Reference proteome</keyword>
<dbReference type="Proteomes" id="UP000731519">
    <property type="component" value="Unassembled WGS sequence"/>
</dbReference>
<name>A0ABQ6XUI5_STRFR</name>
<sequence>MAAMCEDGFPGAGLAECGAGAMDLFGGWLPFQEFERPRDESVVVLEDPSVSASG</sequence>
<evidence type="ECO:0000313" key="1">
    <source>
        <dbReference type="EMBL" id="KAF0649347.1"/>
    </source>
</evidence>
<reference evidence="1 2" key="1">
    <citation type="submission" date="2013-05" db="EMBL/GenBank/DDBJ databases">
        <title>Genome Sequence of Streptomyces fradiae.</title>
        <authorList>
            <person name="Kirby R."/>
        </authorList>
    </citation>
    <scope>NUCLEOTIDE SEQUENCE [LARGE SCALE GENOMIC DNA]</scope>
    <source>
        <strain evidence="1 2">ATCC 10745</strain>
    </source>
</reference>